<dbReference type="PANTHER" id="PTHR43133">
    <property type="entry name" value="RNA POLYMERASE ECF-TYPE SIGMA FACTO"/>
    <property type="match status" value="1"/>
</dbReference>
<feature type="domain" description="RNA polymerase sigma factor 70 region 4 type 2" evidence="6">
    <location>
        <begin position="120"/>
        <end position="171"/>
    </location>
</feature>
<dbReference type="Gene3D" id="1.10.1740.10">
    <property type="match status" value="1"/>
</dbReference>
<dbReference type="EMBL" id="QFFJ01000002">
    <property type="protein sequence ID" value="RBL90157.1"/>
    <property type="molecule type" value="Genomic_DNA"/>
</dbReference>
<keyword evidence="3" id="KW-0731">Sigma factor</keyword>
<dbReference type="CDD" id="cd06171">
    <property type="entry name" value="Sigma70_r4"/>
    <property type="match status" value="1"/>
</dbReference>
<dbReference type="SUPFAM" id="SSF88659">
    <property type="entry name" value="Sigma3 and sigma4 domains of RNA polymerase sigma factors"/>
    <property type="match status" value="1"/>
</dbReference>
<protein>
    <recommendedName>
        <fullName evidence="9">RNA polymerase sigma-70 factor</fullName>
    </recommendedName>
</protein>
<dbReference type="NCBIfam" id="TIGR02937">
    <property type="entry name" value="sigma70-ECF"/>
    <property type="match status" value="1"/>
</dbReference>
<dbReference type="InterPro" id="IPR014327">
    <property type="entry name" value="RNA_pol_sigma70_bacteroid"/>
</dbReference>
<proteinExistence type="inferred from homology"/>
<evidence type="ECO:0008006" key="9">
    <source>
        <dbReference type="Google" id="ProtNLM"/>
    </source>
</evidence>
<dbReference type="Proteomes" id="UP000253410">
    <property type="component" value="Unassembled WGS sequence"/>
</dbReference>
<keyword evidence="2" id="KW-0805">Transcription regulation</keyword>
<keyword evidence="4" id="KW-0804">Transcription</keyword>
<dbReference type="InterPro" id="IPR036388">
    <property type="entry name" value="WH-like_DNA-bd_sf"/>
</dbReference>
<dbReference type="PANTHER" id="PTHR43133:SF46">
    <property type="entry name" value="RNA POLYMERASE SIGMA-70 FACTOR ECF SUBFAMILY"/>
    <property type="match status" value="1"/>
</dbReference>
<dbReference type="GO" id="GO:0016987">
    <property type="term" value="F:sigma factor activity"/>
    <property type="evidence" value="ECO:0007669"/>
    <property type="project" value="UniProtKB-KW"/>
</dbReference>
<dbReference type="NCBIfam" id="TIGR02985">
    <property type="entry name" value="Sig70_bacteroi1"/>
    <property type="match status" value="1"/>
</dbReference>
<gene>
    <name evidence="7" type="ORF">DF182_27200</name>
</gene>
<dbReference type="Pfam" id="PF08281">
    <property type="entry name" value="Sigma70_r4_2"/>
    <property type="match status" value="1"/>
</dbReference>
<dbReference type="InterPro" id="IPR014284">
    <property type="entry name" value="RNA_pol_sigma-70_dom"/>
</dbReference>
<dbReference type="InterPro" id="IPR013325">
    <property type="entry name" value="RNA_pol_sigma_r2"/>
</dbReference>
<feature type="domain" description="RNA polymerase sigma-70 region 2" evidence="5">
    <location>
        <begin position="22"/>
        <end position="85"/>
    </location>
</feature>
<dbReference type="AlphaFoldDB" id="A0A365XUW5"/>
<evidence type="ECO:0000313" key="7">
    <source>
        <dbReference type="EMBL" id="RBL90157.1"/>
    </source>
</evidence>
<dbReference type="RefSeq" id="WP_113618908.1">
    <property type="nucleotide sequence ID" value="NZ_QFFJ01000002.1"/>
</dbReference>
<evidence type="ECO:0000256" key="1">
    <source>
        <dbReference type="ARBA" id="ARBA00010641"/>
    </source>
</evidence>
<accession>A0A365XUW5</accession>
<sequence>MNEQELLTQLALGDQEAFTAIYLQYHGGIYTYLLKFTKNPLLTEDLVHDVFLKIWEIRSQLDIKSSLAAYLYRLARNTALTQLNRISLFDAIRDEVMHRVSLGIHEQSLMNAVEQKQYEELLRKAIDNLPPQRREAFILCRQQGMSYEEAATQMNISRNTFKQHLSLAVKSIREYLLEHGSISLLMLLIAMK</sequence>
<evidence type="ECO:0000313" key="8">
    <source>
        <dbReference type="Proteomes" id="UP000253410"/>
    </source>
</evidence>
<evidence type="ECO:0000259" key="5">
    <source>
        <dbReference type="Pfam" id="PF04542"/>
    </source>
</evidence>
<dbReference type="InterPro" id="IPR039425">
    <property type="entry name" value="RNA_pol_sigma-70-like"/>
</dbReference>
<dbReference type="GO" id="GO:0003677">
    <property type="term" value="F:DNA binding"/>
    <property type="evidence" value="ECO:0007669"/>
    <property type="project" value="InterPro"/>
</dbReference>
<dbReference type="GO" id="GO:0006352">
    <property type="term" value="P:DNA-templated transcription initiation"/>
    <property type="evidence" value="ECO:0007669"/>
    <property type="project" value="InterPro"/>
</dbReference>
<keyword evidence="8" id="KW-1185">Reference proteome</keyword>
<dbReference type="InterPro" id="IPR013324">
    <property type="entry name" value="RNA_pol_sigma_r3/r4-like"/>
</dbReference>
<name>A0A365XUW5_9BACT</name>
<dbReference type="Pfam" id="PF04542">
    <property type="entry name" value="Sigma70_r2"/>
    <property type="match status" value="1"/>
</dbReference>
<evidence type="ECO:0000256" key="3">
    <source>
        <dbReference type="ARBA" id="ARBA00023082"/>
    </source>
</evidence>
<comment type="similarity">
    <text evidence="1">Belongs to the sigma-70 factor family. ECF subfamily.</text>
</comment>
<dbReference type="InterPro" id="IPR013249">
    <property type="entry name" value="RNA_pol_sigma70_r4_t2"/>
</dbReference>
<evidence type="ECO:0000259" key="6">
    <source>
        <dbReference type="Pfam" id="PF08281"/>
    </source>
</evidence>
<comment type="caution">
    <text evidence="7">The sequence shown here is derived from an EMBL/GenBank/DDBJ whole genome shotgun (WGS) entry which is preliminary data.</text>
</comment>
<evidence type="ECO:0000256" key="2">
    <source>
        <dbReference type="ARBA" id="ARBA00023015"/>
    </source>
</evidence>
<evidence type="ECO:0000256" key="4">
    <source>
        <dbReference type="ARBA" id="ARBA00023163"/>
    </source>
</evidence>
<organism evidence="7 8">
    <name type="scientific">Chitinophaga flava</name>
    <dbReference type="NCBI Taxonomy" id="2259036"/>
    <lineage>
        <taxon>Bacteria</taxon>
        <taxon>Pseudomonadati</taxon>
        <taxon>Bacteroidota</taxon>
        <taxon>Chitinophagia</taxon>
        <taxon>Chitinophagales</taxon>
        <taxon>Chitinophagaceae</taxon>
        <taxon>Chitinophaga</taxon>
    </lineage>
</organism>
<reference evidence="7 8" key="1">
    <citation type="submission" date="2018-05" db="EMBL/GenBank/DDBJ databases">
        <title>Chitinophaga sp. K3CV102501T nov., isolated from isolated from a monsoon evergreen broad-leaved forest soil.</title>
        <authorList>
            <person name="Lv Y."/>
        </authorList>
    </citation>
    <scope>NUCLEOTIDE SEQUENCE [LARGE SCALE GENOMIC DNA]</scope>
    <source>
        <strain evidence="7 8">GDMCC 1.1325</strain>
    </source>
</reference>
<dbReference type="InterPro" id="IPR007627">
    <property type="entry name" value="RNA_pol_sigma70_r2"/>
</dbReference>
<dbReference type="SUPFAM" id="SSF88946">
    <property type="entry name" value="Sigma2 domain of RNA polymerase sigma factors"/>
    <property type="match status" value="1"/>
</dbReference>
<dbReference type="Gene3D" id="1.10.10.10">
    <property type="entry name" value="Winged helix-like DNA-binding domain superfamily/Winged helix DNA-binding domain"/>
    <property type="match status" value="1"/>
</dbReference>
<dbReference type="OrthoDB" id="799938at2"/>